<evidence type="ECO:0000313" key="10">
    <source>
        <dbReference type="Proteomes" id="UP000230859"/>
    </source>
</evidence>
<evidence type="ECO:0000256" key="3">
    <source>
        <dbReference type="ARBA" id="ARBA00022475"/>
    </source>
</evidence>
<dbReference type="GO" id="GO:0016746">
    <property type="term" value="F:acyltransferase activity"/>
    <property type="evidence" value="ECO:0007669"/>
    <property type="project" value="UniProtKB-KW"/>
</dbReference>
<evidence type="ECO:0000256" key="5">
    <source>
        <dbReference type="ARBA" id="ARBA00022989"/>
    </source>
</evidence>
<evidence type="ECO:0000256" key="6">
    <source>
        <dbReference type="ARBA" id="ARBA00023136"/>
    </source>
</evidence>
<feature type="transmembrane region" description="Helical" evidence="8">
    <location>
        <begin position="76"/>
        <end position="94"/>
    </location>
</feature>
<feature type="transmembrane region" description="Helical" evidence="8">
    <location>
        <begin position="364"/>
        <end position="384"/>
    </location>
</feature>
<protein>
    <submittedName>
        <fullName evidence="9">Membrane-bound O-acyltransferase family protein</fullName>
    </submittedName>
</protein>
<proteinExistence type="inferred from homology"/>
<dbReference type="InterPro" id="IPR004299">
    <property type="entry name" value="MBOAT_fam"/>
</dbReference>
<dbReference type="Pfam" id="PF03062">
    <property type="entry name" value="MBOAT"/>
    <property type="match status" value="1"/>
</dbReference>
<name>A0A2H0LQX8_9BACT</name>
<evidence type="ECO:0000256" key="8">
    <source>
        <dbReference type="SAM" id="Phobius"/>
    </source>
</evidence>
<keyword evidence="3 7" id="KW-1003">Cell membrane</keyword>
<feature type="transmembrane region" description="Helical" evidence="8">
    <location>
        <begin position="189"/>
        <end position="207"/>
    </location>
</feature>
<dbReference type="GO" id="GO:0005886">
    <property type="term" value="C:plasma membrane"/>
    <property type="evidence" value="ECO:0007669"/>
    <property type="project" value="UniProtKB-SubCell"/>
</dbReference>
<comment type="caution">
    <text evidence="9">The sequence shown here is derived from an EMBL/GenBank/DDBJ whole genome shotgun (WGS) entry which is preliminary data.</text>
</comment>
<dbReference type="InterPro" id="IPR024194">
    <property type="entry name" value="Ac/AlaTfrase_AlgI/DltB"/>
</dbReference>
<feature type="transmembrane region" description="Helical" evidence="8">
    <location>
        <begin position="413"/>
        <end position="432"/>
    </location>
</feature>
<comment type="similarity">
    <text evidence="2 7">Belongs to the membrane-bound acyltransferase family.</text>
</comment>
<dbReference type="Proteomes" id="UP000230859">
    <property type="component" value="Unassembled WGS sequence"/>
</dbReference>
<evidence type="ECO:0000313" key="9">
    <source>
        <dbReference type="EMBL" id="PIQ86766.1"/>
    </source>
</evidence>
<feature type="transmembrane region" description="Helical" evidence="8">
    <location>
        <begin position="309"/>
        <end position="335"/>
    </location>
</feature>
<keyword evidence="4 8" id="KW-0812">Transmembrane</keyword>
<feature type="transmembrane region" description="Helical" evidence="8">
    <location>
        <begin position="44"/>
        <end position="64"/>
    </location>
</feature>
<organism evidence="9 10">
    <name type="scientific">Candidatus Abzuiibacterium crystallinum</name>
    <dbReference type="NCBI Taxonomy" id="1974748"/>
    <lineage>
        <taxon>Bacteria</taxon>
        <taxon>Pseudomonadati</taxon>
        <taxon>Candidatus Omnitrophota</taxon>
        <taxon>Candidatus Abzuiibacterium</taxon>
    </lineage>
</organism>
<feature type="transmembrane region" description="Helical" evidence="8">
    <location>
        <begin position="106"/>
        <end position="130"/>
    </location>
</feature>
<dbReference type="AlphaFoldDB" id="A0A2H0LQX8"/>
<dbReference type="PANTHER" id="PTHR13285:SF18">
    <property type="entry name" value="PROTEIN-CYSTEINE N-PALMITOYLTRANSFERASE RASP"/>
    <property type="match status" value="1"/>
</dbReference>
<keyword evidence="5 8" id="KW-1133">Transmembrane helix</keyword>
<feature type="transmembrane region" description="Helical" evidence="8">
    <location>
        <begin position="6"/>
        <end position="23"/>
    </location>
</feature>
<keyword evidence="7 9" id="KW-0808">Transferase</keyword>
<keyword evidence="6 7" id="KW-0472">Membrane</keyword>
<dbReference type="InterPro" id="IPR028362">
    <property type="entry name" value="AlgI"/>
</dbReference>
<gene>
    <name evidence="9" type="ORF">COV74_03500</name>
</gene>
<evidence type="ECO:0000256" key="2">
    <source>
        <dbReference type="ARBA" id="ARBA00010323"/>
    </source>
</evidence>
<dbReference type="EMBL" id="PCVY01000032">
    <property type="protein sequence ID" value="PIQ86766.1"/>
    <property type="molecule type" value="Genomic_DNA"/>
</dbReference>
<evidence type="ECO:0000256" key="7">
    <source>
        <dbReference type="PIRNR" id="PIRNR016636"/>
    </source>
</evidence>
<sequence>MLFNSAEFILFFIIVYTVYLFCSHRWQNRLLLAASYIFYGSWDWRFLSLIFISTALDYICGIKIEGSSTAKKRKLFLGLSIAGNLTILGIFKYFDFFALSLQQLFGWWHIPLEFQLLHVILPVGISFYTFQTMSYTIDIYRGEIKPTKDLLTFALFVAYFPQLVAGPIERAKHLLPQLLSPRHLTWEKFKEGVFLFLWGFFLKVFAADNLSQMVDAVFGAGAPYNGLNVLIAVYAFAFQIFCDFAGYSNMARGISQCMGIEVMVNFNLPYFATNPSDFWKRWHISLSQWLKDYLYIPLGGNRKGTVRTFYNIMIVMLLGGLWHGAAWTFVLWGAYHGLLIVCYRLISPAAEPFTFPRDSFMDHLWFAVRVVFFFHLTSLGWLFFRAQDFGQILAMMSALAVHFQPNGSQWLPLMQFLFFAMPVLLIQCWQWASHDSRVILKQHWLVQPALYAVLAYLLMMYGANRPETFIYFQF</sequence>
<keyword evidence="7 9" id="KW-0012">Acyltransferase</keyword>
<dbReference type="InterPro" id="IPR051085">
    <property type="entry name" value="MB_O-acyltransferase"/>
</dbReference>
<dbReference type="PIRSF" id="PIRSF500217">
    <property type="entry name" value="AlgI"/>
    <property type="match status" value="1"/>
</dbReference>
<reference evidence="9 10" key="1">
    <citation type="submission" date="2017-09" db="EMBL/GenBank/DDBJ databases">
        <title>Depth-based differentiation of microbial function through sediment-hosted aquifers and enrichment of novel symbionts in the deep terrestrial subsurface.</title>
        <authorList>
            <person name="Probst A.J."/>
            <person name="Ladd B."/>
            <person name="Jarett J.K."/>
            <person name="Geller-Mcgrath D.E."/>
            <person name="Sieber C.M."/>
            <person name="Emerson J.B."/>
            <person name="Anantharaman K."/>
            <person name="Thomas B.C."/>
            <person name="Malmstrom R."/>
            <person name="Stieglmeier M."/>
            <person name="Klingl A."/>
            <person name="Woyke T."/>
            <person name="Ryan C.M."/>
            <person name="Banfield J.F."/>
        </authorList>
    </citation>
    <scope>NUCLEOTIDE SEQUENCE [LARGE SCALE GENOMIC DNA]</scope>
    <source>
        <strain evidence="9">CG11_big_fil_rev_8_21_14_0_20_45_26</strain>
    </source>
</reference>
<feature type="transmembrane region" description="Helical" evidence="8">
    <location>
        <begin position="444"/>
        <end position="463"/>
    </location>
</feature>
<feature type="transmembrane region" description="Helical" evidence="8">
    <location>
        <begin position="227"/>
        <end position="246"/>
    </location>
</feature>
<evidence type="ECO:0000256" key="4">
    <source>
        <dbReference type="ARBA" id="ARBA00022692"/>
    </source>
</evidence>
<dbReference type="PIRSF" id="PIRSF016636">
    <property type="entry name" value="AlgI_DltB"/>
    <property type="match status" value="1"/>
</dbReference>
<accession>A0A2H0LQX8</accession>
<dbReference type="PANTHER" id="PTHR13285">
    <property type="entry name" value="ACYLTRANSFERASE"/>
    <property type="match status" value="1"/>
</dbReference>
<evidence type="ECO:0000256" key="1">
    <source>
        <dbReference type="ARBA" id="ARBA00004651"/>
    </source>
</evidence>
<dbReference type="GO" id="GO:0042121">
    <property type="term" value="P:alginic acid biosynthetic process"/>
    <property type="evidence" value="ECO:0007669"/>
    <property type="project" value="InterPro"/>
</dbReference>
<comment type="subcellular location">
    <subcellularLocation>
        <location evidence="1">Cell membrane</location>
        <topology evidence="1">Multi-pass membrane protein</topology>
    </subcellularLocation>
</comment>